<keyword evidence="18" id="KW-1185">Reference proteome</keyword>
<evidence type="ECO:0000313" key="17">
    <source>
        <dbReference type="EMBL" id="CAA7395614.1"/>
    </source>
</evidence>
<evidence type="ECO:0000256" key="9">
    <source>
        <dbReference type="ARBA" id="ARBA00023235"/>
    </source>
</evidence>
<evidence type="ECO:0000313" key="18">
    <source>
        <dbReference type="Proteomes" id="UP000663760"/>
    </source>
</evidence>
<dbReference type="CDD" id="cd18794">
    <property type="entry name" value="SF2_C_RecQ"/>
    <property type="match status" value="1"/>
</dbReference>
<feature type="region of interest" description="Disordered" evidence="14">
    <location>
        <begin position="630"/>
        <end position="739"/>
    </location>
</feature>
<dbReference type="Pfam" id="PF16124">
    <property type="entry name" value="RecQ_Zn_bind"/>
    <property type="match status" value="1"/>
</dbReference>
<dbReference type="SMART" id="SM00487">
    <property type="entry name" value="DEXDc"/>
    <property type="match status" value="1"/>
</dbReference>
<reference evidence="17" key="1">
    <citation type="submission" date="2020-02" db="EMBL/GenBank/DDBJ databases">
        <authorList>
            <person name="Scholz U."/>
            <person name="Mascher M."/>
            <person name="Fiebig A."/>
        </authorList>
    </citation>
    <scope>NUCLEOTIDE SEQUENCE</scope>
</reference>
<dbReference type="InterPro" id="IPR001650">
    <property type="entry name" value="Helicase_C-like"/>
</dbReference>
<proteinExistence type="inferred from homology"/>
<comment type="catalytic activity">
    <reaction evidence="11 13">
        <text>Couples ATP hydrolysis with the unwinding of duplex DNA by translocating in the 3'-5' direction.</text>
        <dbReference type="EC" id="5.6.2.4"/>
    </reaction>
</comment>
<evidence type="ECO:0000259" key="16">
    <source>
        <dbReference type="PROSITE" id="PS51194"/>
    </source>
</evidence>
<dbReference type="EMBL" id="LR746268">
    <property type="protein sequence ID" value="CAA7395614.1"/>
    <property type="molecule type" value="Genomic_DNA"/>
</dbReference>
<feature type="domain" description="Helicase ATP-binding" evidence="15">
    <location>
        <begin position="45"/>
        <end position="219"/>
    </location>
</feature>
<comment type="similarity">
    <text evidence="2 13">Belongs to the helicase family. RecQ subfamily.</text>
</comment>
<dbReference type="GO" id="GO:0005737">
    <property type="term" value="C:cytoplasm"/>
    <property type="evidence" value="ECO:0007669"/>
    <property type="project" value="TreeGrafter"/>
</dbReference>
<dbReference type="InterPro" id="IPR011545">
    <property type="entry name" value="DEAD/DEAH_box_helicase_dom"/>
</dbReference>
<dbReference type="GO" id="GO:0016787">
    <property type="term" value="F:hydrolase activity"/>
    <property type="evidence" value="ECO:0007669"/>
    <property type="project" value="UniProtKB-KW"/>
</dbReference>
<dbReference type="GO" id="GO:0005694">
    <property type="term" value="C:chromosome"/>
    <property type="evidence" value="ECO:0007669"/>
    <property type="project" value="TreeGrafter"/>
</dbReference>
<dbReference type="PANTHER" id="PTHR13710:SF155">
    <property type="entry name" value="ATP-DEPENDENT DNA HELICASE Q-LIKE 3"/>
    <property type="match status" value="1"/>
</dbReference>
<keyword evidence="6 13" id="KW-0347">Helicase</keyword>
<dbReference type="CDD" id="cd17920">
    <property type="entry name" value="DEXHc_RecQ"/>
    <property type="match status" value="1"/>
</dbReference>
<evidence type="ECO:0000256" key="8">
    <source>
        <dbReference type="ARBA" id="ARBA00023125"/>
    </source>
</evidence>
<gene>
    <name evidence="17" type="ORF">SI8410_05006277</name>
</gene>
<dbReference type="Pfam" id="PF00270">
    <property type="entry name" value="DEAD"/>
    <property type="match status" value="1"/>
</dbReference>
<dbReference type="GO" id="GO:0043138">
    <property type="term" value="F:3'-5' DNA helicase activity"/>
    <property type="evidence" value="ECO:0007669"/>
    <property type="project" value="UniProtKB-EC"/>
</dbReference>
<comment type="subcellular location">
    <subcellularLocation>
        <location evidence="1 13">Nucleus</location>
    </subcellularLocation>
</comment>
<dbReference type="InterPro" id="IPR014001">
    <property type="entry name" value="Helicase_ATP-bd"/>
</dbReference>
<dbReference type="EC" id="5.6.2.4" evidence="13"/>
<evidence type="ECO:0000259" key="15">
    <source>
        <dbReference type="PROSITE" id="PS51192"/>
    </source>
</evidence>
<dbReference type="NCBIfam" id="TIGR00614">
    <property type="entry name" value="recQ_fam"/>
    <property type="match status" value="1"/>
</dbReference>
<evidence type="ECO:0000256" key="4">
    <source>
        <dbReference type="ARBA" id="ARBA00022741"/>
    </source>
</evidence>
<name>A0A7I8KEG3_SPIIN</name>
<keyword evidence="5 13" id="KW-0378">Hydrolase</keyword>
<evidence type="ECO:0000256" key="10">
    <source>
        <dbReference type="ARBA" id="ARBA00023242"/>
    </source>
</evidence>
<dbReference type="GO" id="GO:0005524">
    <property type="term" value="F:ATP binding"/>
    <property type="evidence" value="ECO:0007669"/>
    <property type="project" value="UniProtKB-KW"/>
</dbReference>
<dbReference type="InterPro" id="IPR032284">
    <property type="entry name" value="RecQ_Zn-bd"/>
</dbReference>
<feature type="domain" description="Helicase C-terminal" evidence="16">
    <location>
        <begin position="243"/>
        <end position="398"/>
    </location>
</feature>
<dbReference type="GO" id="GO:0000724">
    <property type="term" value="P:double-strand break repair via homologous recombination"/>
    <property type="evidence" value="ECO:0007669"/>
    <property type="project" value="TreeGrafter"/>
</dbReference>
<evidence type="ECO:0000256" key="11">
    <source>
        <dbReference type="ARBA" id="ARBA00034617"/>
    </source>
</evidence>
<feature type="compositionally biased region" description="Low complexity" evidence="14">
    <location>
        <begin position="678"/>
        <end position="690"/>
    </location>
</feature>
<protein>
    <recommendedName>
        <fullName evidence="13">ATP-dependent DNA helicase</fullName>
        <ecNumber evidence="13">5.6.2.4</ecNumber>
    </recommendedName>
</protein>
<dbReference type="OrthoDB" id="10261556at2759"/>
<dbReference type="GO" id="GO:0005634">
    <property type="term" value="C:nucleus"/>
    <property type="evidence" value="ECO:0007669"/>
    <property type="project" value="UniProtKB-SubCell"/>
</dbReference>
<keyword evidence="10 13" id="KW-0539">Nucleus</keyword>
<evidence type="ECO:0000256" key="5">
    <source>
        <dbReference type="ARBA" id="ARBA00022801"/>
    </source>
</evidence>
<dbReference type="InterPro" id="IPR027417">
    <property type="entry name" value="P-loop_NTPase"/>
</dbReference>
<evidence type="ECO:0000256" key="13">
    <source>
        <dbReference type="RuleBase" id="RU364117"/>
    </source>
</evidence>
<keyword evidence="9" id="KW-0413">Isomerase</keyword>
<dbReference type="InterPro" id="IPR004589">
    <property type="entry name" value="DNA_helicase_ATP-dep_RecQ"/>
</dbReference>
<keyword evidence="3" id="KW-0479">Metal-binding</keyword>
<dbReference type="Gene3D" id="3.40.50.300">
    <property type="entry name" value="P-loop containing nucleotide triphosphate hydrolases"/>
    <property type="match status" value="2"/>
</dbReference>
<dbReference type="GO" id="GO:0003677">
    <property type="term" value="F:DNA binding"/>
    <property type="evidence" value="ECO:0007669"/>
    <property type="project" value="UniProtKB-KW"/>
</dbReference>
<sequence length="739" mass="81615">MKKLPLPLKEAVRSSKKPPGKEVLEELLRRHFGHSHFRTKQLEAIQAALSGRDCFCLMPTGGGKSMCYQIPALAKVGIVLVISPLIALMENQVKTLKQKGISAEYLSSTQTPQVREKIHDELDCGKLSLRLLYVTPELVATPGFKAKLSKLHSRGLLSLIAIDEVHCISSWGHDFRPAYRKLSSLKNDLPDVPLLALTATAAPKVEKDVIESLGLRNPLILRASFNRPNIFYEVRYKDITDDTNTDLFNLIKSRGSVCSIIYCHERSTCDDLSAHLRKNGISCAAYHAGLNDKTRSNVLDDWISSRTQVVVATVAFGMGIDRKDVRLVCHYNIPKSMESFYQESGRAGRDNFSSESVLYYGLDDCRRMEFILRNAGAKRQKSSTVSDASVKKSLADFTQMVEYCEGSGCRRKKILECFGEQVSGSLCRKTCDACKDPCNVAASLRKLGHFSSNRQRCGLVPVFMNSSMDFPSVAHETEFWNREEEEDLSEESISVSDDEAEVVNIRIKPTMQGDSRMELLQRAEERYYANSCPKRKAAGLSEKKAISGTLREAAKQRMSNALKQAHERLGIPMVDPEPPAALLELDCYDKYKKAGRAFYNSQVASTVRWLSSSSHEQIDVRLGALSPPVAVTKKSNDLPPKSSLMRSQSSSPAESAEPEGESSATWSSSEIRAPFPIESSSEFAAEKASAGPVRDPPAGSSAQRSRSGDRPSGSGKKDEGRVESSMASFPSLLLRSSVL</sequence>
<organism evidence="17 18">
    <name type="scientific">Spirodela intermedia</name>
    <name type="common">Intermediate duckweed</name>
    <dbReference type="NCBI Taxonomy" id="51605"/>
    <lineage>
        <taxon>Eukaryota</taxon>
        <taxon>Viridiplantae</taxon>
        <taxon>Streptophyta</taxon>
        <taxon>Embryophyta</taxon>
        <taxon>Tracheophyta</taxon>
        <taxon>Spermatophyta</taxon>
        <taxon>Magnoliopsida</taxon>
        <taxon>Liliopsida</taxon>
        <taxon>Araceae</taxon>
        <taxon>Lemnoideae</taxon>
        <taxon>Spirodela</taxon>
    </lineage>
</organism>
<comment type="catalytic activity">
    <reaction evidence="12 13">
        <text>ATP + H2O = ADP + phosphate + H(+)</text>
        <dbReference type="Rhea" id="RHEA:13065"/>
        <dbReference type="ChEBI" id="CHEBI:15377"/>
        <dbReference type="ChEBI" id="CHEBI:15378"/>
        <dbReference type="ChEBI" id="CHEBI:30616"/>
        <dbReference type="ChEBI" id="CHEBI:43474"/>
        <dbReference type="ChEBI" id="CHEBI:456216"/>
    </reaction>
</comment>
<keyword evidence="4 13" id="KW-0547">Nucleotide-binding</keyword>
<evidence type="ECO:0000256" key="14">
    <source>
        <dbReference type="SAM" id="MobiDB-lite"/>
    </source>
</evidence>
<evidence type="ECO:0000256" key="2">
    <source>
        <dbReference type="ARBA" id="ARBA00005446"/>
    </source>
</evidence>
<keyword evidence="7 13" id="KW-0067">ATP-binding</keyword>
<dbReference type="PANTHER" id="PTHR13710">
    <property type="entry name" value="DNA HELICASE RECQ FAMILY MEMBER"/>
    <property type="match status" value="1"/>
</dbReference>
<dbReference type="Proteomes" id="UP000663760">
    <property type="component" value="Chromosome 5"/>
</dbReference>
<dbReference type="FunFam" id="3.40.50.300:FF:002061">
    <property type="entry name" value="RecQ family DNA helicase"/>
    <property type="match status" value="1"/>
</dbReference>
<accession>A0A7I8KEG3</accession>
<dbReference type="Pfam" id="PF00271">
    <property type="entry name" value="Helicase_C"/>
    <property type="match status" value="1"/>
</dbReference>
<evidence type="ECO:0000256" key="6">
    <source>
        <dbReference type="ARBA" id="ARBA00022806"/>
    </source>
</evidence>
<dbReference type="SMART" id="SM00490">
    <property type="entry name" value="HELICc"/>
    <property type="match status" value="1"/>
</dbReference>
<dbReference type="AlphaFoldDB" id="A0A7I8KEG3"/>
<evidence type="ECO:0000256" key="1">
    <source>
        <dbReference type="ARBA" id="ARBA00004123"/>
    </source>
</evidence>
<evidence type="ECO:0000256" key="7">
    <source>
        <dbReference type="ARBA" id="ARBA00022840"/>
    </source>
</evidence>
<dbReference type="PROSITE" id="PS51192">
    <property type="entry name" value="HELICASE_ATP_BIND_1"/>
    <property type="match status" value="1"/>
</dbReference>
<evidence type="ECO:0000256" key="12">
    <source>
        <dbReference type="ARBA" id="ARBA00049360"/>
    </source>
</evidence>
<dbReference type="GO" id="GO:0046872">
    <property type="term" value="F:metal ion binding"/>
    <property type="evidence" value="ECO:0007669"/>
    <property type="project" value="UniProtKB-KW"/>
</dbReference>
<keyword evidence="8" id="KW-0238">DNA-binding</keyword>
<dbReference type="PROSITE" id="PS51194">
    <property type="entry name" value="HELICASE_CTER"/>
    <property type="match status" value="1"/>
</dbReference>
<dbReference type="SUPFAM" id="SSF52540">
    <property type="entry name" value="P-loop containing nucleoside triphosphate hydrolases"/>
    <property type="match status" value="1"/>
</dbReference>
<evidence type="ECO:0000256" key="3">
    <source>
        <dbReference type="ARBA" id="ARBA00022723"/>
    </source>
</evidence>
<dbReference type="GO" id="GO:0009378">
    <property type="term" value="F:four-way junction helicase activity"/>
    <property type="evidence" value="ECO:0007669"/>
    <property type="project" value="TreeGrafter"/>
</dbReference>
<dbReference type="FunFam" id="3.40.50.300:FF:000444">
    <property type="entry name" value="ATP-dependent DNA helicase"/>
    <property type="match status" value="1"/>
</dbReference>